<dbReference type="Gene3D" id="1.25.40.10">
    <property type="entry name" value="Tetratricopeptide repeat domain"/>
    <property type="match status" value="3"/>
</dbReference>
<evidence type="ECO:0000256" key="1">
    <source>
        <dbReference type="ARBA" id="ARBA00022737"/>
    </source>
</evidence>
<feature type="repeat" description="TPR" evidence="3">
    <location>
        <begin position="821"/>
        <end position="854"/>
    </location>
</feature>
<feature type="repeat" description="TPR" evidence="3">
    <location>
        <begin position="1073"/>
        <end position="1106"/>
    </location>
</feature>
<feature type="domain" description="ADP ribosyltransferase" evidence="4">
    <location>
        <begin position="601"/>
        <end position="753"/>
    </location>
</feature>
<evidence type="ECO:0000313" key="5">
    <source>
        <dbReference type="EMBL" id="CAF1430015.1"/>
    </source>
</evidence>
<feature type="repeat" description="TPR" evidence="3">
    <location>
        <begin position="1031"/>
        <end position="1064"/>
    </location>
</feature>
<dbReference type="OrthoDB" id="1658288at2759"/>
<keyword evidence="1" id="KW-0677">Repeat</keyword>
<dbReference type="InterPro" id="IPR003540">
    <property type="entry name" value="ADP-ribosyltransferase"/>
</dbReference>
<evidence type="ECO:0000259" key="4">
    <source>
        <dbReference type="Pfam" id="PF03496"/>
    </source>
</evidence>
<evidence type="ECO:0000313" key="6">
    <source>
        <dbReference type="Proteomes" id="UP000663852"/>
    </source>
</evidence>
<name>A0A815N081_ADIRI</name>
<proteinExistence type="predicted"/>
<dbReference type="Proteomes" id="UP000663852">
    <property type="component" value="Unassembled WGS sequence"/>
</dbReference>
<dbReference type="PROSITE" id="PS51996">
    <property type="entry name" value="TR_MART"/>
    <property type="match status" value="1"/>
</dbReference>
<dbReference type="PROSITE" id="PS50293">
    <property type="entry name" value="TPR_REGION"/>
    <property type="match status" value="4"/>
</dbReference>
<dbReference type="Pfam" id="PF03496">
    <property type="entry name" value="ADPrib_exo_Tox"/>
    <property type="match status" value="1"/>
</dbReference>
<dbReference type="Gene3D" id="3.90.176.10">
    <property type="entry name" value="Toxin ADP-ribosyltransferase, Chain A, domain 1"/>
    <property type="match status" value="1"/>
</dbReference>
<feature type="repeat" description="TPR" evidence="3">
    <location>
        <begin position="1157"/>
        <end position="1190"/>
    </location>
</feature>
<feature type="repeat" description="TPR" evidence="3">
    <location>
        <begin position="1115"/>
        <end position="1148"/>
    </location>
</feature>
<dbReference type="InterPro" id="IPR011990">
    <property type="entry name" value="TPR-like_helical_dom_sf"/>
</dbReference>
<dbReference type="GO" id="GO:0005576">
    <property type="term" value="C:extracellular region"/>
    <property type="evidence" value="ECO:0007669"/>
    <property type="project" value="InterPro"/>
</dbReference>
<evidence type="ECO:0000256" key="2">
    <source>
        <dbReference type="ARBA" id="ARBA00022803"/>
    </source>
</evidence>
<feature type="repeat" description="TPR" evidence="3">
    <location>
        <begin position="863"/>
        <end position="896"/>
    </location>
</feature>
<feature type="repeat" description="TPR" evidence="3">
    <location>
        <begin position="905"/>
        <end position="938"/>
    </location>
</feature>
<dbReference type="Pfam" id="PF13374">
    <property type="entry name" value="TPR_10"/>
    <property type="match status" value="1"/>
</dbReference>
<reference evidence="5" key="1">
    <citation type="submission" date="2021-02" db="EMBL/GenBank/DDBJ databases">
        <authorList>
            <person name="Nowell W R."/>
        </authorList>
    </citation>
    <scope>NUCLEOTIDE SEQUENCE</scope>
</reference>
<evidence type="ECO:0000256" key="3">
    <source>
        <dbReference type="PROSITE-ProRule" id="PRU00339"/>
    </source>
</evidence>
<dbReference type="SUPFAM" id="SSF48452">
    <property type="entry name" value="TPR-like"/>
    <property type="match status" value="3"/>
</dbReference>
<dbReference type="Pfam" id="PF13424">
    <property type="entry name" value="TPR_12"/>
    <property type="match status" value="5"/>
</dbReference>
<organism evidence="5 6">
    <name type="scientific">Adineta ricciae</name>
    <name type="common">Rotifer</name>
    <dbReference type="NCBI Taxonomy" id="249248"/>
    <lineage>
        <taxon>Eukaryota</taxon>
        <taxon>Metazoa</taxon>
        <taxon>Spiralia</taxon>
        <taxon>Gnathifera</taxon>
        <taxon>Rotifera</taxon>
        <taxon>Eurotatoria</taxon>
        <taxon>Bdelloidea</taxon>
        <taxon>Adinetida</taxon>
        <taxon>Adinetidae</taxon>
        <taxon>Adineta</taxon>
    </lineage>
</organism>
<dbReference type="PANTHER" id="PTHR45641:SF1">
    <property type="entry name" value="AAA+ ATPASE DOMAIN-CONTAINING PROTEIN"/>
    <property type="match status" value="1"/>
</dbReference>
<dbReference type="SMART" id="SM00028">
    <property type="entry name" value="TPR"/>
    <property type="match status" value="11"/>
</dbReference>
<dbReference type="PANTHER" id="PTHR45641">
    <property type="entry name" value="TETRATRICOPEPTIDE REPEAT PROTEIN (AFU_ORTHOLOGUE AFUA_6G03870)"/>
    <property type="match status" value="1"/>
</dbReference>
<keyword evidence="2 3" id="KW-0802">TPR repeat</keyword>
<feature type="repeat" description="TPR" evidence="3">
    <location>
        <begin position="989"/>
        <end position="1022"/>
    </location>
</feature>
<sequence length="1254" mass="143878">MASCSLIVMCGHRVYTLTVYPQTCWNEIIENIASHFNLTGYSFNLEIYDEQIRMFVDFDEQYDKELRQRLPKTHQQTLQLRVSFSETSDSEEHSDQENDISSSLNELETSLVGSSPMNDQIISPADIDMDCCLLDDSSKLSDGISLNLQDGCSHITFVRDVIPYEKNYYSTGMIDDEGKKKFTKGNYVRRVQGIKNNWDERYTSVLPEIKIPLYFLHQDRFQLLIAVVLEELNDKQITWHLHKLKGFLRDNSKTNVTPLNPLYLDIERSMLTKDGIFKLPLRMCDILLSRFVKKDDAIFHSLPAAAIPDLHPAVHTSDTPRLACVIADRSGAVCWDTFGLSDFIHPIILHKRKMISLDPRTHMDISSTNEPASDLPIAQPECEGKRQHIIQNFLLVWLDCTIDESSNDFLNSFVRLQCFVNVLNTFTDIDECIDFVSDITNEKVFLITSGSLGRRVLPLVHNIPQLDSIYIFCENKSIHERWAKDWPKINGVFNDITQICESLDQAVRRCDQQSISFSFASTDETPNRNLDELDQSFMYTQILKEILLTIDFDQTHIHEFLTYCRQQYANNHSMLKNIGKFEREYHSHSPIWWYTSSCFLYSMLNRALRTLEIGTVIKMGFFIRDLHEQINNIYMQQVTDICAQSFTVYRGQGLSKEEFEKLRQNRGGLMSFNSFLSTSRDQNVSLHFLDNIQTDLNSVKVLFQITIVSSLISTPFASLDNSISCYSSEREVLFSMNTVFRIGNIEQITNTHRLWAVELTLTSDNDPSLHALTGQMREDTSLGLKGWYRLGILLHKLGEFDKAEQLYLLLLGQTANDLENIHTYCELGVIKNAQGDYSQAICFYKKALEMTERTLPVTDPWFTNLYSNIAQVYQKMGQYSNALDFYQKILLIHQRLLLSNDPALAKSHNNIGELHYQIGEHSQALLHYEKCLEIQHGTLPANHPALAITYNNIGSVYANMGEYSKAFSSHEKALQIRQKTLPANHPNIAQSYNNLGLLYNSMGDYPKAISFLEKALQIQQQSLPSNHPNLASLYNNIGMLFYNMGEYSKALSYYEKTFTIQQHSLADNHPDLASSYSNISSVYYAIGQYNEALINHKRALEIRQKTLPENHPDLATSYTSIGLAYSKMNEYSQALAYYYKALQIRQKTCPANHPHLATIYDNIGLLYANMHQHSKALSYFQKGLLIWQESLPPNHPTLATSYNNIAEMCENVGAYSNALLFLELALKISRCSLSVDHPNIKLFEKNIENLKKKL</sequence>
<gene>
    <name evidence="5" type="ORF">EDS130_LOCUS38137</name>
</gene>
<protein>
    <recommendedName>
        <fullName evidence="4">ADP ribosyltransferase domain-containing protein</fullName>
    </recommendedName>
</protein>
<dbReference type="SUPFAM" id="SSF56399">
    <property type="entry name" value="ADP-ribosylation"/>
    <property type="match status" value="1"/>
</dbReference>
<dbReference type="InterPro" id="IPR019734">
    <property type="entry name" value="TPR_rpt"/>
</dbReference>
<dbReference type="PROSITE" id="PS50005">
    <property type="entry name" value="TPR"/>
    <property type="match status" value="9"/>
</dbReference>
<comment type="caution">
    <text evidence="5">The sequence shown here is derived from an EMBL/GenBank/DDBJ whole genome shotgun (WGS) entry which is preliminary data.</text>
</comment>
<dbReference type="EMBL" id="CAJNOJ010000391">
    <property type="protein sequence ID" value="CAF1430015.1"/>
    <property type="molecule type" value="Genomic_DNA"/>
</dbReference>
<feature type="repeat" description="TPR" evidence="3">
    <location>
        <begin position="947"/>
        <end position="980"/>
    </location>
</feature>
<accession>A0A815N081</accession>
<dbReference type="PRINTS" id="PR00381">
    <property type="entry name" value="KINESINLIGHT"/>
</dbReference>
<dbReference type="AlphaFoldDB" id="A0A815N081"/>